<sequence length="342" mass="40165">MEERCGTWTNMLSDETDVDALNLSMTPGDITTRATGGKGSVKRSSNYTQQEDTQLCISWENISTDPIVGNEQLGMSYWKRIAEHYHANRTFEFDRSANSLERRWDTIKRECSKFQAFYEQVERRHLNGIPYKEHLLEAQTVFSMKDQKNKAFQFLHCWLKVRNCPKFQAIEKSHKRLRSSKFSMPFGGGTEEVRDESGRNQSPDSPQASQNKRPIGRKGAKERLKTGGDAGPYKEAIQELILEKEEKKLRERRWEEEKKLREERWMETRAVHEWKFSLDERKFMWEQEQKIMFCDVNSLDPYQKNYVLTMRAQIVVVVEVMSAEDTFNLCLVDLTLLNYAVS</sequence>
<dbReference type="Proteomes" id="UP000823388">
    <property type="component" value="Chromosome 4N"/>
</dbReference>
<accession>A0A8T0T9K2</accession>
<name>A0A8T0T9K2_PANVG</name>
<feature type="region of interest" description="Disordered" evidence="1">
    <location>
        <begin position="180"/>
        <end position="230"/>
    </location>
</feature>
<dbReference type="AlphaFoldDB" id="A0A8T0T9K2"/>
<protein>
    <recommendedName>
        <fullName evidence="2">No apical meristem-associated C-terminal domain-containing protein</fullName>
    </recommendedName>
</protein>
<dbReference type="InterPro" id="IPR029466">
    <property type="entry name" value="NAM-associated_C"/>
</dbReference>
<evidence type="ECO:0000256" key="1">
    <source>
        <dbReference type="SAM" id="MobiDB-lite"/>
    </source>
</evidence>
<reference evidence="3" key="1">
    <citation type="submission" date="2020-05" db="EMBL/GenBank/DDBJ databases">
        <title>WGS assembly of Panicum virgatum.</title>
        <authorList>
            <person name="Lovell J.T."/>
            <person name="Jenkins J."/>
            <person name="Shu S."/>
            <person name="Juenger T.E."/>
            <person name="Schmutz J."/>
        </authorList>
    </citation>
    <scope>NUCLEOTIDE SEQUENCE</scope>
    <source>
        <strain evidence="3">AP13</strain>
    </source>
</reference>
<gene>
    <name evidence="3" type="ORF">PVAP13_4NG234800</name>
</gene>
<proteinExistence type="predicted"/>
<dbReference type="PANTHER" id="PTHR45125:SF28">
    <property type="entry name" value="OS02G0603500 PROTEIN"/>
    <property type="match status" value="1"/>
</dbReference>
<dbReference type="PANTHER" id="PTHR45125">
    <property type="entry name" value="F21J9.4-RELATED"/>
    <property type="match status" value="1"/>
</dbReference>
<dbReference type="Pfam" id="PF14303">
    <property type="entry name" value="NAM-associated"/>
    <property type="match status" value="1"/>
</dbReference>
<keyword evidence="4" id="KW-1185">Reference proteome</keyword>
<feature type="compositionally biased region" description="Polar residues" evidence="1">
    <location>
        <begin position="199"/>
        <end position="212"/>
    </location>
</feature>
<feature type="domain" description="No apical meristem-associated C-terminal" evidence="2">
    <location>
        <begin position="150"/>
        <end position="314"/>
    </location>
</feature>
<evidence type="ECO:0000313" key="4">
    <source>
        <dbReference type="Proteomes" id="UP000823388"/>
    </source>
</evidence>
<comment type="caution">
    <text evidence="3">The sequence shown here is derived from an EMBL/GenBank/DDBJ whole genome shotgun (WGS) entry which is preliminary data.</text>
</comment>
<evidence type="ECO:0000259" key="2">
    <source>
        <dbReference type="Pfam" id="PF14303"/>
    </source>
</evidence>
<evidence type="ECO:0000313" key="3">
    <source>
        <dbReference type="EMBL" id="KAG2605973.1"/>
    </source>
</evidence>
<dbReference type="EMBL" id="CM029044">
    <property type="protein sequence ID" value="KAG2605973.1"/>
    <property type="molecule type" value="Genomic_DNA"/>
</dbReference>
<organism evidence="3 4">
    <name type="scientific">Panicum virgatum</name>
    <name type="common">Blackwell switchgrass</name>
    <dbReference type="NCBI Taxonomy" id="38727"/>
    <lineage>
        <taxon>Eukaryota</taxon>
        <taxon>Viridiplantae</taxon>
        <taxon>Streptophyta</taxon>
        <taxon>Embryophyta</taxon>
        <taxon>Tracheophyta</taxon>
        <taxon>Spermatophyta</taxon>
        <taxon>Magnoliopsida</taxon>
        <taxon>Liliopsida</taxon>
        <taxon>Poales</taxon>
        <taxon>Poaceae</taxon>
        <taxon>PACMAD clade</taxon>
        <taxon>Panicoideae</taxon>
        <taxon>Panicodae</taxon>
        <taxon>Paniceae</taxon>
        <taxon>Panicinae</taxon>
        <taxon>Panicum</taxon>
        <taxon>Panicum sect. Hiantes</taxon>
    </lineage>
</organism>